<protein>
    <recommendedName>
        <fullName evidence="3">Matrix protein</fullName>
    </recommendedName>
</protein>
<feature type="compositionally biased region" description="Polar residues" evidence="1">
    <location>
        <begin position="45"/>
        <end position="65"/>
    </location>
</feature>
<feature type="region of interest" description="Disordered" evidence="1">
    <location>
        <begin position="30"/>
        <end position="67"/>
    </location>
</feature>
<evidence type="ECO:0008006" key="3">
    <source>
        <dbReference type="Google" id="ProtNLM"/>
    </source>
</evidence>
<sequence>MKKTISKFFVIAMSGRSPHAKKRKICDIQSTSTTETQSEPSSPSAKTSCPIQHNPGPSLTLSPISPTKKGIPIEPRLFIEKTNKVVFKCYSSLKIDAGGELTSGKITEILNNWVDWYKGELHMEGICYTIFLLTWVNFEYNIEHKQYEGFFEGVYEFNLNDIIFPKLDKWSYTIQEVIPFRNSQIDVIFNIELKVSQQQAQQLHTGLTRSMSLTKLISIMETVYNPNVSWKFKYPDILVINQKK</sequence>
<proteinExistence type="predicted"/>
<name>A0A8K1YQQ6_9RHAB</name>
<organism evidence="2">
    <name type="scientific">Xiangshan rhabdo-like virus 5</name>
    <dbReference type="NCBI Taxonomy" id="2886228"/>
    <lineage>
        <taxon>Viruses</taxon>
        <taxon>Riboviria</taxon>
        <taxon>Orthornavirae</taxon>
        <taxon>Negarnaviricota</taxon>
        <taxon>Haploviricotina</taxon>
        <taxon>Monjiviricetes</taxon>
        <taxon>Mononegavirales</taxon>
        <taxon>Rhabdoviridae</taxon>
    </lineage>
</organism>
<evidence type="ECO:0000256" key="1">
    <source>
        <dbReference type="SAM" id="MobiDB-lite"/>
    </source>
</evidence>
<dbReference type="EMBL" id="OK491503">
    <property type="protein sequence ID" value="UDL14001.1"/>
    <property type="molecule type" value="Viral_cRNA"/>
</dbReference>
<feature type="compositionally biased region" description="Low complexity" evidence="1">
    <location>
        <begin position="30"/>
        <end position="44"/>
    </location>
</feature>
<accession>A0A8K1YQQ6</accession>
<reference evidence="2" key="1">
    <citation type="submission" date="2021-09" db="EMBL/GenBank/DDBJ databases">
        <authorList>
            <person name="Li N.N."/>
        </authorList>
    </citation>
    <scope>NUCLEOTIDE SEQUENCE</scope>
    <source>
        <strain evidence="2">Novel_27</strain>
    </source>
</reference>
<evidence type="ECO:0000313" key="2">
    <source>
        <dbReference type="EMBL" id="UDL14001.1"/>
    </source>
</evidence>